<accession>A0A2M4B7A0</accession>
<feature type="chain" id="PRO_5014915072" evidence="1">
    <location>
        <begin position="17"/>
        <end position="77"/>
    </location>
</feature>
<dbReference type="EMBL" id="GGFK01015585">
    <property type="protein sequence ID" value="MBW48906.1"/>
    <property type="molecule type" value="Transcribed_RNA"/>
</dbReference>
<proteinExistence type="predicted"/>
<name>A0A2M4B7A0_9DIPT</name>
<evidence type="ECO:0000256" key="1">
    <source>
        <dbReference type="SAM" id="SignalP"/>
    </source>
</evidence>
<evidence type="ECO:0000313" key="2">
    <source>
        <dbReference type="EMBL" id="MBW48906.1"/>
    </source>
</evidence>
<reference evidence="2" key="1">
    <citation type="submission" date="2018-01" db="EMBL/GenBank/DDBJ databases">
        <title>An insight into the sialome of Amazonian anophelines.</title>
        <authorList>
            <person name="Ribeiro J.M."/>
            <person name="Scarpassa V."/>
            <person name="Calvo E."/>
        </authorList>
    </citation>
    <scope>NUCLEOTIDE SEQUENCE</scope>
    <source>
        <tissue evidence="2">Salivary glands</tissue>
    </source>
</reference>
<sequence length="77" mass="8454">MLSIVCRACVVLPTCATPASLTQCCSVWRGHPICYRSCSSRPSRASGWSYRAACCGWPMVPTPYCPRSRANWIRGAV</sequence>
<feature type="signal peptide" evidence="1">
    <location>
        <begin position="1"/>
        <end position="16"/>
    </location>
</feature>
<dbReference type="AlphaFoldDB" id="A0A2M4B7A0"/>
<protein>
    <submittedName>
        <fullName evidence="2">Putative secreted protein</fullName>
    </submittedName>
</protein>
<keyword evidence="1" id="KW-0732">Signal</keyword>
<organism evidence="2">
    <name type="scientific">Anopheles triannulatus</name>
    <dbReference type="NCBI Taxonomy" id="58253"/>
    <lineage>
        <taxon>Eukaryota</taxon>
        <taxon>Metazoa</taxon>
        <taxon>Ecdysozoa</taxon>
        <taxon>Arthropoda</taxon>
        <taxon>Hexapoda</taxon>
        <taxon>Insecta</taxon>
        <taxon>Pterygota</taxon>
        <taxon>Neoptera</taxon>
        <taxon>Endopterygota</taxon>
        <taxon>Diptera</taxon>
        <taxon>Nematocera</taxon>
        <taxon>Culicoidea</taxon>
        <taxon>Culicidae</taxon>
        <taxon>Anophelinae</taxon>
        <taxon>Anopheles</taxon>
    </lineage>
</organism>